<dbReference type="AlphaFoldDB" id="A0A1V6NDR3"/>
<protein>
    <recommendedName>
        <fullName evidence="3">Aminoglycoside phosphotransferase domain-containing protein</fullName>
    </recommendedName>
</protein>
<sequence>MQIPNFGTEIDDQATRAQQAAPTWMPLELIAYKGLTDNQSDVTPRLIGWRKEQDASGLVPGGFLVSLAWEEVPGTHLGDQLGSDAFWNLDEDERNRVRDAFKVTLHKIERMGYKPLFASTRNLVWDPTSNTLFVVGFREWGYVDPTPWMELKFALFGLVKMPSISNLSEWDGDTSGWVF</sequence>
<organism evidence="1 2">
    <name type="scientific">Penicillium polonicum</name>
    <dbReference type="NCBI Taxonomy" id="60169"/>
    <lineage>
        <taxon>Eukaryota</taxon>
        <taxon>Fungi</taxon>
        <taxon>Dikarya</taxon>
        <taxon>Ascomycota</taxon>
        <taxon>Pezizomycotina</taxon>
        <taxon>Eurotiomycetes</taxon>
        <taxon>Eurotiomycetidae</taxon>
        <taxon>Eurotiales</taxon>
        <taxon>Aspergillaceae</taxon>
        <taxon>Penicillium</taxon>
    </lineage>
</organism>
<name>A0A1V6NDR3_PENPO</name>
<proteinExistence type="predicted"/>
<evidence type="ECO:0000313" key="1">
    <source>
        <dbReference type="EMBL" id="OQD62821.1"/>
    </source>
</evidence>
<reference evidence="2" key="1">
    <citation type="journal article" date="2017" name="Nat. Microbiol.">
        <title>Global analysis of biosynthetic gene clusters reveals vast potential of secondary metabolite production in Penicillium species.</title>
        <authorList>
            <person name="Nielsen J.C."/>
            <person name="Grijseels S."/>
            <person name="Prigent S."/>
            <person name="Ji B."/>
            <person name="Dainat J."/>
            <person name="Nielsen K.F."/>
            <person name="Frisvad J.C."/>
            <person name="Workman M."/>
            <person name="Nielsen J."/>
        </authorList>
    </citation>
    <scope>NUCLEOTIDE SEQUENCE [LARGE SCALE GENOMIC DNA]</scope>
    <source>
        <strain evidence="2">IBT 4502</strain>
    </source>
</reference>
<accession>A0A1V6NDR3</accession>
<evidence type="ECO:0008006" key="3">
    <source>
        <dbReference type="Google" id="ProtNLM"/>
    </source>
</evidence>
<dbReference type="Proteomes" id="UP000191408">
    <property type="component" value="Unassembled WGS sequence"/>
</dbReference>
<dbReference type="EMBL" id="MDYM01000011">
    <property type="protein sequence ID" value="OQD62821.1"/>
    <property type="molecule type" value="Genomic_DNA"/>
</dbReference>
<comment type="caution">
    <text evidence="1">The sequence shown here is derived from an EMBL/GenBank/DDBJ whole genome shotgun (WGS) entry which is preliminary data.</text>
</comment>
<dbReference type="OrthoDB" id="4207132at2759"/>
<evidence type="ECO:0000313" key="2">
    <source>
        <dbReference type="Proteomes" id="UP000191408"/>
    </source>
</evidence>
<gene>
    <name evidence="1" type="ORF">PENPOL_c011G04336</name>
</gene>
<keyword evidence="2" id="KW-1185">Reference proteome</keyword>